<dbReference type="InterPro" id="IPR010994">
    <property type="entry name" value="RuvA_2-like"/>
</dbReference>
<proteinExistence type="predicted"/>
<dbReference type="Proteomes" id="UP001479520">
    <property type="component" value="Chromosome"/>
</dbReference>
<dbReference type="PANTHER" id="PTHR21180">
    <property type="entry name" value="ENDONUCLEASE/EXONUCLEASE/PHOSPHATASE FAMILY DOMAIN-CONTAINING PROTEIN 1"/>
    <property type="match status" value="1"/>
</dbReference>
<evidence type="ECO:0000313" key="2">
    <source>
        <dbReference type="Proteomes" id="UP001479520"/>
    </source>
</evidence>
<accession>A0ABZ2XKC5</accession>
<dbReference type="InterPro" id="IPR051675">
    <property type="entry name" value="Endo/Exo/Phosphatase_dom_1"/>
</dbReference>
<reference evidence="1 2" key="1">
    <citation type="submission" date="2024-04" db="EMBL/GenBank/DDBJ databases">
        <title>Dissimilatory iodate-reducing microorganisms contribute to the enrichment of iodine in groundwater.</title>
        <authorList>
            <person name="Jiang Z."/>
        </authorList>
    </citation>
    <scope>NUCLEOTIDE SEQUENCE [LARGE SCALE GENOMIC DNA]</scope>
    <source>
        <strain evidence="1 2">NCP973</strain>
    </source>
</reference>
<dbReference type="EMBL" id="CP151406">
    <property type="protein sequence ID" value="WZJ22812.1"/>
    <property type="molecule type" value="Genomic_DNA"/>
</dbReference>
<evidence type="ECO:0000313" key="1">
    <source>
        <dbReference type="EMBL" id="WZJ22812.1"/>
    </source>
</evidence>
<dbReference type="RefSeq" id="WP_341744376.1">
    <property type="nucleotide sequence ID" value="NZ_CP151406.1"/>
</dbReference>
<dbReference type="Gene3D" id="1.10.150.320">
    <property type="entry name" value="Photosystem II 12 kDa extrinsic protein"/>
    <property type="match status" value="1"/>
</dbReference>
<keyword evidence="2" id="KW-1185">Reference proteome</keyword>
<sequence>MHTTNYSAADAVTALGANHGYCLDGDFVHLNADVSLAEADLADGTHWALQLWASPGGFDGLALNGVKVAELALQPTPGNFNVAACVTALPPAGCAAQVMAMALVGQRVDGSVQVRDLSVYATPQTFFQPFLLGDVSCRVADGVAEIAIERIASPRSPDNLSGTLALEVWALDAPYQGGAWQGQPVASVVLGQLSGGSAWADCQYSVPAVNASGALTLMLREWTPAGYLTRDYRNLAAAVIAEPVVAAVSEPVSGDVKAAVKLAAKAGKGATKKAGASKSADKTGPVSVNTASAAELAAVKGISKAVAEAIVAARPYARLDDLLRAKGVGAKLLEKVGKLLKI</sequence>
<gene>
    <name evidence="1" type="ORF">AADV58_06630</name>
</gene>
<dbReference type="PANTHER" id="PTHR21180:SF32">
    <property type="entry name" value="ENDONUCLEASE_EXONUCLEASE_PHOSPHATASE FAMILY DOMAIN-CONTAINING PROTEIN 1"/>
    <property type="match status" value="1"/>
</dbReference>
<protein>
    <submittedName>
        <fullName evidence="1">Helix-hairpin-helix domain-containing protein</fullName>
    </submittedName>
</protein>
<organism evidence="1 2">
    <name type="scientific">Azonexus hydrophilus</name>
    <dbReference type="NCBI Taxonomy" id="418702"/>
    <lineage>
        <taxon>Bacteria</taxon>
        <taxon>Pseudomonadati</taxon>
        <taxon>Pseudomonadota</taxon>
        <taxon>Betaproteobacteria</taxon>
        <taxon>Rhodocyclales</taxon>
        <taxon>Azonexaceae</taxon>
        <taxon>Azonexus</taxon>
    </lineage>
</organism>
<name>A0ABZ2XKC5_9RHOO</name>
<dbReference type="Pfam" id="PF12836">
    <property type="entry name" value="HHH_3"/>
    <property type="match status" value="1"/>
</dbReference>
<dbReference type="SUPFAM" id="SSF47781">
    <property type="entry name" value="RuvA domain 2-like"/>
    <property type="match status" value="1"/>
</dbReference>